<reference evidence="2" key="1">
    <citation type="submission" date="2022-01" db="EMBL/GenBank/DDBJ databases">
        <authorList>
            <person name="Jo J.-H."/>
            <person name="Im W.-T."/>
        </authorList>
    </citation>
    <scope>NUCLEOTIDE SEQUENCE</scope>
    <source>
        <strain evidence="2">I2-34</strain>
    </source>
</reference>
<dbReference type="PANTHER" id="PTHR43459:SF3">
    <property type="entry name" value="ENOYL-COA HYDRATASE ECHA15 (ENOYL HYDRASE) (UNSATURATED ACYL-COA HYDRATASE) (CROTONASE)-RELATED"/>
    <property type="match status" value="1"/>
</dbReference>
<organism evidence="2 3">
    <name type="scientific">Arthrobacter hankyongi</name>
    <dbReference type="NCBI Taxonomy" id="2904801"/>
    <lineage>
        <taxon>Bacteria</taxon>
        <taxon>Bacillati</taxon>
        <taxon>Actinomycetota</taxon>
        <taxon>Actinomycetes</taxon>
        <taxon>Micrococcales</taxon>
        <taxon>Micrococcaceae</taxon>
        <taxon>Arthrobacter</taxon>
    </lineage>
</organism>
<dbReference type="InterPro" id="IPR001753">
    <property type="entry name" value="Enoyl-CoA_hydra/iso"/>
</dbReference>
<sequence length="267" mass="29373">MLETHTGYEALAVHVDGYVAEVRMNRPELQNRFDHALHRELAQVIEGLSRDESVRAVLWTAEGKHFSAGGDMDSILAGNADFPQLMNQIDEGRRLYRAFADLTKPLIVALQGHTFGVATSLILTADAVVTMPTVRISDPHVHMGLVAGDGGAVGWPANLAFVRAKRHLLWGEPISGADAYQFGMVTELAQTPEEVVETAWDLARRVSSLPPVAVQLTKRALNKQFHARIDDVFDTAFYLEALSATTNDVREAVAAFREKRTGEWSGK</sequence>
<dbReference type="InterPro" id="IPR014748">
    <property type="entry name" value="Enoyl-CoA_hydra_C"/>
</dbReference>
<keyword evidence="3" id="KW-1185">Reference proteome</keyword>
<dbReference type="CDD" id="cd06558">
    <property type="entry name" value="crotonase-like"/>
    <property type="match status" value="1"/>
</dbReference>
<dbReference type="PANTHER" id="PTHR43459">
    <property type="entry name" value="ENOYL-COA HYDRATASE"/>
    <property type="match status" value="1"/>
</dbReference>
<dbReference type="EMBL" id="JAKLTQ010000002">
    <property type="protein sequence ID" value="MCG2621210.1"/>
    <property type="molecule type" value="Genomic_DNA"/>
</dbReference>
<accession>A0ABS9L3F4</accession>
<dbReference type="InterPro" id="IPR029045">
    <property type="entry name" value="ClpP/crotonase-like_dom_sf"/>
</dbReference>
<dbReference type="Gene3D" id="1.10.12.10">
    <property type="entry name" value="Lyase 2-enoyl-coa Hydratase, Chain A, domain 2"/>
    <property type="match status" value="1"/>
</dbReference>
<evidence type="ECO:0000256" key="1">
    <source>
        <dbReference type="ARBA" id="ARBA00005254"/>
    </source>
</evidence>
<dbReference type="SUPFAM" id="SSF52096">
    <property type="entry name" value="ClpP/crotonase"/>
    <property type="match status" value="1"/>
</dbReference>
<comment type="similarity">
    <text evidence="1">Belongs to the enoyl-CoA hydratase/isomerase family.</text>
</comment>
<name>A0ABS9L3F4_9MICC</name>
<evidence type="ECO:0000313" key="2">
    <source>
        <dbReference type="EMBL" id="MCG2621210.1"/>
    </source>
</evidence>
<evidence type="ECO:0000313" key="3">
    <source>
        <dbReference type="Proteomes" id="UP001165368"/>
    </source>
</evidence>
<dbReference type="Pfam" id="PF00378">
    <property type="entry name" value="ECH_1"/>
    <property type="match status" value="1"/>
</dbReference>
<comment type="caution">
    <text evidence="2">The sequence shown here is derived from an EMBL/GenBank/DDBJ whole genome shotgun (WGS) entry which is preliminary data.</text>
</comment>
<gene>
    <name evidence="2" type="ORF">LVY72_04695</name>
</gene>
<proteinExistence type="inferred from homology"/>
<dbReference type="RefSeq" id="WP_237818316.1">
    <property type="nucleotide sequence ID" value="NZ_JAKLTQ010000002.1"/>
</dbReference>
<dbReference type="Gene3D" id="3.90.226.10">
    <property type="entry name" value="2-enoyl-CoA Hydratase, Chain A, domain 1"/>
    <property type="match status" value="1"/>
</dbReference>
<dbReference type="Proteomes" id="UP001165368">
    <property type="component" value="Unassembled WGS sequence"/>
</dbReference>
<protein>
    <submittedName>
        <fullName evidence="2">Enoyl-CoA hydratase/isomerase family protein</fullName>
    </submittedName>
</protein>